<organism evidence="1 2">
    <name type="scientific">Rattus norvegicus</name>
    <name type="common">Rat</name>
    <dbReference type="NCBI Taxonomy" id="10116"/>
    <lineage>
        <taxon>Eukaryota</taxon>
        <taxon>Metazoa</taxon>
        <taxon>Chordata</taxon>
        <taxon>Craniata</taxon>
        <taxon>Vertebrata</taxon>
        <taxon>Euteleostomi</taxon>
        <taxon>Mammalia</taxon>
        <taxon>Eutheria</taxon>
        <taxon>Euarchontoglires</taxon>
        <taxon>Glires</taxon>
        <taxon>Rodentia</taxon>
        <taxon>Myomorpha</taxon>
        <taxon>Muroidea</taxon>
        <taxon>Muridae</taxon>
        <taxon>Murinae</taxon>
        <taxon>Rattus</taxon>
    </lineage>
</organism>
<dbReference type="AlphaFoldDB" id="A6JLW1"/>
<proteinExistence type="predicted"/>
<evidence type="ECO:0000313" key="1">
    <source>
        <dbReference type="EMBL" id="EDL78638.1"/>
    </source>
</evidence>
<name>A6JLW1_RAT</name>
<accession>A6JLW1</accession>
<dbReference type="Proteomes" id="UP000234681">
    <property type="component" value="Chromosome 17"/>
</dbReference>
<sequence length="69" mass="7960">MMSPYCHTKLKSPMFIHTYEGEQLLRTQPPESPCSVLKSRSPQFHFLNPLNHELISLIEGKEIIPKVLV</sequence>
<gene>
    <name evidence="1" type="ORF">rCG_55812</name>
</gene>
<evidence type="ECO:0000313" key="2">
    <source>
        <dbReference type="Proteomes" id="UP000234681"/>
    </source>
</evidence>
<reference evidence="2" key="1">
    <citation type="submission" date="2005-09" db="EMBL/GenBank/DDBJ databases">
        <authorList>
            <person name="Mural R.J."/>
            <person name="Li P.W."/>
            <person name="Adams M.D."/>
            <person name="Amanatides P.G."/>
            <person name="Baden-Tillson H."/>
            <person name="Barnstead M."/>
            <person name="Chin S.H."/>
            <person name="Dew I."/>
            <person name="Evans C.A."/>
            <person name="Ferriera S."/>
            <person name="Flanigan M."/>
            <person name="Fosler C."/>
            <person name="Glodek A."/>
            <person name="Gu Z."/>
            <person name="Holt R.A."/>
            <person name="Jennings D."/>
            <person name="Kraft C.L."/>
            <person name="Lu F."/>
            <person name="Nguyen T."/>
            <person name="Nusskern D.R."/>
            <person name="Pfannkoch C.M."/>
            <person name="Sitter C."/>
            <person name="Sutton G.G."/>
            <person name="Venter J.C."/>
            <person name="Wang Z."/>
            <person name="Woodage T."/>
            <person name="Zheng X.H."/>
            <person name="Zhong F."/>
        </authorList>
    </citation>
    <scope>NUCLEOTIDE SEQUENCE [LARGE SCALE GENOMIC DNA]</scope>
    <source>
        <strain>BN</strain>
        <strain evidence="2">Sprague-Dawley</strain>
    </source>
</reference>
<dbReference type="EMBL" id="CH473990">
    <property type="protein sequence ID" value="EDL78638.1"/>
    <property type="molecule type" value="Genomic_DNA"/>
</dbReference>
<protein>
    <submittedName>
        <fullName evidence="1">RCG55812</fullName>
    </submittedName>
</protein>